<keyword evidence="1" id="KW-0812">Transmembrane</keyword>
<evidence type="ECO:0000256" key="1">
    <source>
        <dbReference type="SAM" id="Phobius"/>
    </source>
</evidence>
<organism evidence="2 3">
    <name type="scientific">Candidatus Naiadarchaeum limnaeum</name>
    <dbReference type="NCBI Taxonomy" id="2756139"/>
    <lineage>
        <taxon>Archaea</taxon>
        <taxon>Candidatus Undinarchaeota</taxon>
        <taxon>Candidatus Undinarchaeia</taxon>
        <taxon>Candidatus Naiadarchaeales</taxon>
        <taxon>Candidatus Naiadarchaeaceae</taxon>
        <taxon>Candidatus Naiadarchaeum</taxon>
    </lineage>
</organism>
<feature type="transmembrane region" description="Helical" evidence="1">
    <location>
        <begin position="113"/>
        <end position="135"/>
    </location>
</feature>
<reference evidence="2 3" key="1">
    <citation type="journal article" name="Nat. Commun.">
        <title>Undinarchaeota illuminate DPANN phylogeny and the impact of gene transfer on archaeal evolution.</title>
        <authorList>
            <person name="Dombrowski N."/>
            <person name="Williams T.A."/>
            <person name="Sun J."/>
            <person name="Woodcroft B.J."/>
            <person name="Lee J.H."/>
            <person name="Minh B.Q."/>
            <person name="Rinke C."/>
            <person name="Spang A."/>
        </authorList>
    </citation>
    <scope>NUCLEOTIDE SEQUENCE [LARGE SCALE GENOMIC DNA]</scope>
    <source>
        <strain evidence="2">MAG_bin1129</strain>
    </source>
</reference>
<feature type="transmembrane region" description="Helical" evidence="1">
    <location>
        <begin position="75"/>
        <end position="93"/>
    </location>
</feature>
<feature type="transmembrane region" description="Helical" evidence="1">
    <location>
        <begin position="45"/>
        <end position="68"/>
    </location>
</feature>
<proteinExistence type="predicted"/>
<dbReference type="AlphaFoldDB" id="A0A832UMH0"/>
<feature type="transmembrane region" description="Helical" evidence="1">
    <location>
        <begin position="12"/>
        <end position="33"/>
    </location>
</feature>
<keyword evidence="1" id="KW-1133">Transmembrane helix</keyword>
<name>A0A832UMH0_9ARCH</name>
<evidence type="ECO:0000313" key="2">
    <source>
        <dbReference type="EMBL" id="HIJ99923.1"/>
    </source>
</evidence>
<sequence>MQTSQKKWTKERYLQIVLAILFLAPLIFVPLYVGAIYSVSIGNVIYGLIKFYLLVPMGILFGPLILFLPPYTTEGIAFSMLFIIPIIISLISYKKLLPYVGVKQEYKELYTLLIFYIVLLCIGLIIGTTTLILYAPSGYAGFD</sequence>
<keyword evidence="1" id="KW-0472">Membrane</keyword>
<dbReference type="Proteomes" id="UP000646946">
    <property type="component" value="Unassembled WGS sequence"/>
</dbReference>
<gene>
    <name evidence="2" type="ORF">H1016_00090</name>
</gene>
<protein>
    <submittedName>
        <fullName evidence="2">Uncharacterized protein</fullName>
    </submittedName>
</protein>
<accession>A0A832UMH0</accession>
<evidence type="ECO:0000313" key="3">
    <source>
        <dbReference type="Proteomes" id="UP000646946"/>
    </source>
</evidence>
<keyword evidence="3" id="KW-1185">Reference proteome</keyword>
<dbReference type="EMBL" id="DVAB01000002">
    <property type="protein sequence ID" value="HIJ99923.1"/>
    <property type="molecule type" value="Genomic_DNA"/>
</dbReference>
<comment type="caution">
    <text evidence="2">The sequence shown here is derived from an EMBL/GenBank/DDBJ whole genome shotgun (WGS) entry which is preliminary data.</text>
</comment>